<keyword evidence="4" id="KW-0843">Virulence</keyword>
<reference evidence="7 8" key="1">
    <citation type="submission" date="2018-04" db="EMBL/GenBank/DDBJ databases">
        <title>Whole genome sequencing of Morganella morganii AR_0133.</title>
        <authorList>
            <person name="Conlan S."/>
            <person name="Thomas P.J."/>
            <person name="Mullikin J."/>
            <person name="Frank K.M."/>
            <person name="Segre J.A."/>
        </authorList>
    </citation>
    <scope>NUCLEOTIDE SEQUENCE [LARGE SCALE GENOMIC DNA]</scope>
    <source>
        <strain evidence="7 8">AR_0133</strain>
    </source>
</reference>
<evidence type="ECO:0000256" key="3">
    <source>
        <dbReference type="ARBA" id="ARBA00022913"/>
    </source>
</evidence>
<keyword evidence="2" id="KW-0800">Toxin</keyword>
<keyword evidence="3" id="KW-1266">Target cell cytoplasm</keyword>
<evidence type="ECO:0000313" key="8">
    <source>
        <dbReference type="Proteomes" id="UP000244682"/>
    </source>
</evidence>
<evidence type="ECO:0000259" key="6">
    <source>
        <dbReference type="Pfam" id="PF04829"/>
    </source>
</evidence>
<dbReference type="CDD" id="cd20686">
    <property type="entry name" value="CdiA-CT_Ec-like"/>
    <property type="match status" value="1"/>
</dbReference>
<gene>
    <name evidence="7" type="ORF">AM380_01810</name>
</gene>
<evidence type="ECO:0000256" key="5">
    <source>
        <dbReference type="SAM" id="MobiDB-lite"/>
    </source>
</evidence>
<feature type="region of interest" description="Disordered" evidence="5">
    <location>
        <begin position="385"/>
        <end position="413"/>
    </location>
</feature>
<feature type="domain" description="VENN motif-containing" evidence="6">
    <location>
        <begin position="184"/>
        <end position="233"/>
    </location>
</feature>
<feature type="compositionally biased region" description="Low complexity" evidence="5">
    <location>
        <begin position="385"/>
        <end position="412"/>
    </location>
</feature>
<evidence type="ECO:0000256" key="2">
    <source>
        <dbReference type="ARBA" id="ARBA00022656"/>
    </source>
</evidence>
<comment type="subcellular location">
    <subcellularLocation>
        <location evidence="1">Target cell</location>
        <location evidence="1">Target cell cytoplasm</location>
    </subcellularLocation>
</comment>
<evidence type="ECO:0000256" key="1">
    <source>
        <dbReference type="ARBA" id="ARBA00004219"/>
    </source>
</evidence>
<accession>A0AAU8ZHU3</accession>
<protein>
    <recommendedName>
        <fullName evidence="6">VENN motif-containing domain-containing protein</fullName>
    </recommendedName>
</protein>
<proteinExistence type="predicted"/>
<sequence length="575" mass="61457">MADLSRDTDNAHSALNQIFDKEKEQNRVKEQQLLGEIGVQVIDIARTHAKANATEKAKADFQGKKSTEAEFNQRVEKYLTESGFGTGGKYTRAMQAATAAVQGLMNGDLNAALANGAAPFIANEIKNLIPDDDADANLKRTIAHGIANAALALAKGENAAAQATGAMTGEAVGILAEYIYKKQPGELTEQEKENISAWATLASGLAGGLVGGDTQSAANSAQAGKTTVENNSLVMLVPDIDSYSEDFKNSNDPLYKLTDAYVHELEIRAESGDQGAIIELQQREIAEENAKTAVVLYATVVGGYYTATAAPEIIAAAKAGAITCAENPVLCANQVGAWIIEMLGADAAPAGIAITGSTATAKLTVNQLSELSALKSMQQQGGKVSPEMVSKSLSSKSPSNPASQSSSGASFPYDKTNEINKLIPENLTNKIAEHNTQLGVLNRRQETISGAHKQDAFLESVEMTGAKINLTITDKKYPGLVEYQYQIPAVNGRGQQIGFKAEQTKTTYDPTVLSDSKINDMSYKASQKAESFFKNNPDYRQYSAQVDGYWFQVTQDAKTGEINNAFITMPPRDKK</sequence>
<name>A0AAU8ZHU3_MORMO</name>
<organism evidence="7 8">
    <name type="scientific">Morganella morganii</name>
    <name type="common">Proteus morganii</name>
    <dbReference type="NCBI Taxonomy" id="582"/>
    <lineage>
        <taxon>Bacteria</taxon>
        <taxon>Pseudomonadati</taxon>
        <taxon>Pseudomonadota</taxon>
        <taxon>Gammaproteobacteria</taxon>
        <taxon>Enterobacterales</taxon>
        <taxon>Morganellaceae</taxon>
        <taxon>Morganella</taxon>
    </lineage>
</organism>
<dbReference type="AlphaFoldDB" id="A0AAU8ZHU3"/>
<dbReference type="InterPro" id="IPR006914">
    <property type="entry name" value="VENN_dom"/>
</dbReference>
<dbReference type="Pfam" id="PF04829">
    <property type="entry name" value="PT-VENN"/>
    <property type="match status" value="1"/>
</dbReference>
<dbReference type="GO" id="GO:0090729">
    <property type="term" value="F:toxin activity"/>
    <property type="evidence" value="ECO:0007669"/>
    <property type="project" value="UniProtKB-KW"/>
</dbReference>
<dbReference type="RefSeq" id="WP_108655259.1">
    <property type="nucleotide sequence ID" value="NZ_CP028956.1"/>
</dbReference>
<evidence type="ECO:0000313" key="7">
    <source>
        <dbReference type="EMBL" id="AWC92470.1"/>
    </source>
</evidence>
<dbReference type="EMBL" id="CP028956">
    <property type="protein sequence ID" value="AWC92470.1"/>
    <property type="molecule type" value="Genomic_DNA"/>
</dbReference>
<evidence type="ECO:0000256" key="4">
    <source>
        <dbReference type="ARBA" id="ARBA00023026"/>
    </source>
</evidence>
<dbReference type="Proteomes" id="UP000244682">
    <property type="component" value="Chromosome"/>
</dbReference>